<reference evidence="2 3" key="1">
    <citation type="submission" date="2016-10" db="EMBL/GenBank/DDBJ databases">
        <title>Genome sequence of Planktotalea frisia SH6-1.</title>
        <authorList>
            <person name="Poehlein A."/>
            <person name="Bakenhus I."/>
            <person name="Voget S."/>
            <person name="Brinkhoff T."/>
            <person name="Simon M."/>
        </authorList>
    </citation>
    <scope>NUCLEOTIDE SEQUENCE [LARGE SCALE GENOMIC DNA]</scope>
    <source>
        <strain evidence="2 3">SH6-1</strain>
    </source>
</reference>
<comment type="caution">
    <text evidence="2">The sequence shown here is derived from an EMBL/GenBank/DDBJ whole genome shotgun (WGS) entry which is preliminary data.</text>
</comment>
<keyword evidence="1" id="KW-0472">Membrane</keyword>
<protein>
    <recommendedName>
        <fullName evidence="4">DUF304 domain-containing protein</fullName>
    </recommendedName>
</protein>
<gene>
    <name evidence="2" type="ORF">PFRI_40030</name>
</gene>
<evidence type="ECO:0000256" key="1">
    <source>
        <dbReference type="SAM" id="Phobius"/>
    </source>
</evidence>
<keyword evidence="3" id="KW-1185">Reference proteome</keyword>
<sequence>MSSYAFKRSARSPRAVGFVALWWIVLFALYLFFNAAPVIILGLAIVSLPALIDIGKGATSELQITQSDISWRSGRRAAQLPRGQLKSVRLDTRLDLTLRMTLITYQGGKVRLPYECVPPAQQIEAALKDQDILYERHHFTLLS</sequence>
<name>A0A1L9NRA5_9RHOB</name>
<dbReference type="RefSeq" id="WP_084649787.1">
    <property type="nucleotide sequence ID" value="NZ_JABBAN010000118.1"/>
</dbReference>
<proteinExistence type="predicted"/>
<keyword evidence="1" id="KW-0812">Transmembrane</keyword>
<evidence type="ECO:0008006" key="4">
    <source>
        <dbReference type="Google" id="ProtNLM"/>
    </source>
</evidence>
<accession>A0A1L9NRA5</accession>
<dbReference type="EMBL" id="MLCB01000218">
    <property type="protein sequence ID" value="OJI91787.1"/>
    <property type="molecule type" value="Genomic_DNA"/>
</dbReference>
<dbReference type="AlphaFoldDB" id="A0A1L9NRA5"/>
<dbReference type="Proteomes" id="UP000184514">
    <property type="component" value="Unassembled WGS sequence"/>
</dbReference>
<keyword evidence="1" id="KW-1133">Transmembrane helix</keyword>
<dbReference type="OrthoDB" id="7867097at2"/>
<evidence type="ECO:0000313" key="3">
    <source>
        <dbReference type="Proteomes" id="UP000184514"/>
    </source>
</evidence>
<feature type="transmembrane region" description="Helical" evidence="1">
    <location>
        <begin position="20"/>
        <end position="46"/>
    </location>
</feature>
<dbReference type="STRING" id="696762.PFRI_40030"/>
<evidence type="ECO:0000313" key="2">
    <source>
        <dbReference type="EMBL" id="OJI91787.1"/>
    </source>
</evidence>
<organism evidence="2 3">
    <name type="scientific">Planktotalea frisia</name>
    <dbReference type="NCBI Taxonomy" id="696762"/>
    <lineage>
        <taxon>Bacteria</taxon>
        <taxon>Pseudomonadati</taxon>
        <taxon>Pseudomonadota</taxon>
        <taxon>Alphaproteobacteria</taxon>
        <taxon>Rhodobacterales</taxon>
        <taxon>Paracoccaceae</taxon>
        <taxon>Planktotalea</taxon>
    </lineage>
</organism>